<name>A0A8J2JT81_9HEXA</name>
<proteinExistence type="predicted"/>
<evidence type="ECO:0000313" key="2">
    <source>
        <dbReference type="Proteomes" id="UP000708208"/>
    </source>
</evidence>
<comment type="caution">
    <text evidence="1">The sequence shown here is derived from an EMBL/GenBank/DDBJ whole genome shotgun (WGS) entry which is preliminary data.</text>
</comment>
<accession>A0A8J2JT81</accession>
<dbReference type="AlphaFoldDB" id="A0A8J2JT81"/>
<gene>
    <name evidence="1" type="ORF">AFUS01_LOCUS15799</name>
</gene>
<protein>
    <submittedName>
        <fullName evidence="1">Uncharacterized protein</fullName>
    </submittedName>
</protein>
<sequence length="84" mass="9192">MSETRARLSGITSTLPTNNSITFKSLQNNLGDLKNYSGSVGGETTENVTASIVKKPFCRQFALEVTIRDKTETTYSKIISCITI</sequence>
<dbReference type="EMBL" id="CAJVCH010141808">
    <property type="protein sequence ID" value="CAG7726923.1"/>
    <property type="molecule type" value="Genomic_DNA"/>
</dbReference>
<dbReference type="Proteomes" id="UP000708208">
    <property type="component" value="Unassembled WGS sequence"/>
</dbReference>
<keyword evidence="2" id="KW-1185">Reference proteome</keyword>
<organism evidence="1 2">
    <name type="scientific">Allacma fusca</name>
    <dbReference type="NCBI Taxonomy" id="39272"/>
    <lineage>
        <taxon>Eukaryota</taxon>
        <taxon>Metazoa</taxon>
        <taxon>Ecdysozoa</taxon>
        <taxon>Arthropoda</taxon>
        <taxon>Hexapoda</taxon>
        <taxon>Collembola</taxon>
        <taxon>Symphypleona</taxon>
        <taxon>Sminthuridae</taxon>
        <taxon>Allacma</taxon>
    </lineage>
</organism>
<evidence type="ECO:0000313" key="1">
    <source>
        <dbReference type="EMBL" id="CAG7726923.1"/>
    </source>
</evidence>
<reference evidence="1" key="1">
    <citation type="submission" date="2021-06" db="EMBL/GenBank/DDBJ databases">
        <authorList>
            <person name="Hodson N. C."/>
            <person name="Mongue J. A."/>
            <person name="Jaron S. K."/>
        </authorList>
    </citation>
    <scope>NUCLEOTIDE SEQUENCE</scope>
</reference>